<reference evidence="5 6" key="2">
    <citation type="submission" date="2019-09" db="EMBL/GenBank/DDBJ databases">
        <authorList>
            <person name="Jin C."/>
        </authorList>
    </citation>
    <scope>NUCLEOTIDE SEQUENCE [LARGE SCALE GENOMIC DNA]</scope>
    <source>
        <strain evidence="5 6">BN140041</strain>
    </source>
</reference>
<evidence type="ECO:0000256" key="2">
    <source>
        <dbReference type="ARBA" id="ARBA00022801"/>
    </source>
</evidence>
<dbReference type="GO" id="GO:0003796">
    <property type="term" value="F:lysozyme activity"/>
    <property type="evidence" value="ECO:0007669"/>
    <property type="project" value="InterPro"/>
</dbReference>
<keyword evidence="6" id="KW-1185">Reference proteome</keyword>
<evidence type="ECO:0000313" key="6">
    <source>
        <dbReference type="Proteomes" id="UP000324351"/>
    </source>
</evidence>
<gene>
    <name evidence="5" type="ORF">F0U47_11355</name>
</gene>
<dbReference type="Gene3D" id="3.20.20.80">
    <property type="entry name" value="Glycosidases"/>
    <property type="match status" value="1"/>
</dbReference>
<name>A0A5B1M5S9_9ACTN</name>
<evidence type="ECO:0008006" key="7">
    <source>
        <dbReference type="Google" id="ProtNLM"/>
    </source>
</evidence>
<dbReference type="GO" id="GO:0009253">
    <property type="term" value="P:peptidoglycan catabolic process"/>
    <property type="evidence" value="ECO:0007669"/>
    <property type="project" value="InterPro"/>
</dbReference>
<dbReference type="EMBL" id="VUJW01000003">
    <property type="protein sequence ID" value="KAA1427986.1"/>
    <property type="molecule type" value="Genomic_DNA"/>
</dbReference>
<evidence type="ECO:0000256" key="4">
    <source>
        <dbReference type="SAM" id="MobiDB-lite"/>
    </source>
</evidence>
<dbReference type="Pfam" id="PF01183">
    <property type="entry name" value="Glyco_hydro_25"/>
    <property type="match status" value="1"/>
</dbReference>
<comment type="caution">
    <text evidence="5">The sequence shown here is derived from an EMBL/GenBank/DDBJ whole genome shotgun (WGS) entry which is preliminary data.</text>
</comment>
<dbReference type="SUPFAM" id="SSF51445">
    <property type="entry name" value="(Trans)glycosidases"/>
    <property type="match status" value="1"/>
</dbReference>
<reference evidence="5 6" key="1">
    <citation type="submission" date="2019-09" db="EMBL/GenBank/DDBJ databases">
        <title>Nocardioides panacisoli sp. nov., isolated from the soil of a ginseng field.</title>
        <authorList>
            <person name="Cho C."/>
        </authorList>
    </citation>
    <scope>NUCLEOTIDE SEQUENCE [LARGE SCALE GENOMIC DNA]</scope>
    <source>
        <strain evidence="5 6">BN140041</strain>
    </source>
</reference>
<protein>
    <recommendedName>
        <fullName evidence="7">Lysozyme</fullName>
    </recommendedName>
</protein>
<dbReference type="InterPro" id="IPR017853">
    <property type="entry name" value="GH"/>
</dbReference>
<dbReference type="InterPro" id="IPR018077">
    <property type="entry name" value="Glyco_hydro_fam25_subgr"/>
</dbReference>
<dbReference type="PANTHER" id="PTHR34135">
    <property type="entry name" value="LYSOZYME"/>
    <property type="match status" value="1"/>
</dbReference>
<comment type="similarity">
    <text evidence="1">Belongs to the glycosyl hydrolase 25 family.</text>
</comment>
<feature type="compositionally biased region" description="Low complexity" evidence="4">
    <location>
        <begin position="80"/>
        <end position="102"/>
    </location>
</feature>
<feature type="region of interest" description="Disordered" evidence="4">
    <location>
        <begin position="1"/>
        <end position="25"/>
    </location>
</feature>
<proteinExistence type="inferred from homology"/>
<evidence type="ECO:0000256" key="1">
    <source>
        <dbReference type="ARBA" id="ARBA00010646"/>
    </source>
</evidence>
<accession>A0A5B1M5S9</accession>
<dbReference type="GO" id="GO:0016052">
    <property type="term" value="P:carbohydrate catabolic process"/>
    <property type="evidence" value="ECO:0007669"/>
    <property type="project" value="TreeGrafter"/>
</dbReference>
<keyword evidence="2" id="KW-0378">Hydrolase</keyword>
<keyword evidence="3" id="KW-0326">Glycosidase</keyword>
<dbReference type="PROSITE" id="PS51904">
    <property type="entry name" value="GLYCOSYL_HYDROL_F25_2"/>
    <property type="match status" value="1"/>
</dbReference>
<dbReference type="SMART" id="SM00641">
    <property type="entry name" value="Glyco_25"/>
    <property type="match status" value="1"/>
</dbReference>
<dbReference type="InterPro" id="IPR002053">
    <property type="entry name" value="Glyco_hydro_25"/>
</dbReference>
<feature type="compositionally biased region" description="Basic residues" evidence="4">
    <location>
        <begin position="1"/>
        <end position="19"/>
    </location>
</feature>
<dbReference type="PANTHER" id="PTHR34135:SF2">
    <property type="entry name" value="LYSOZYME"/>
    <property type="match status" value="1"/>
</dbReference>
<dbReference type="AlphaFoldDB" id="A0A5B1M5S9"/>
<dbReference type="GO" id="GO:0016998">
    <property type="term" value="P:cell wall macromolecule catabolic process"/>
    <property type="evidence" value="ECO:0007669"/>
    <property type="project" value="InterPro"/>
</dbReference>
<feature type="region of interest" description="Disordered" evidence="4">
    <location>
        <begin position="65"/>
        <end position="104"/>
    </location>
</feature>
<organism evidence="5 6">
    <name type="scientific">Nocardioides antri</name>
    <dbReference type="NCBI Taxonomy" id="2607659"/>
    <lineage>
        <taxon>Bacteria</taxon>
        <taxon>Bacillati</taxon>
        <taxon>Actinomycetota</taxon>
        <taxon>Actinomycetes</taxon>
        <taxon>Propionibacteriales</taxon>
        <taxon>Nocardioidaceae</taxon>
        <taxon>Nocardioides</taxon>
    </lineage>
</organism>
<sequence>MGVRRRLRAGCRVRTRRGRSGAGRPGARALLIRLSGRRSRLAYSGGVRRRLALLAAALLVAAGCSGEDDNPKTPLQSPLSTHTSSEPPAPSPSTTRPSTIPGPEKERVRRLGIDASHHQGPIDWDAVANDGISFAYLKATEGTTYTDPTFADHRARAHDHGLDGGGYHYFQLCSPGVEQAEHFVSVLGDVRSGNHLPPAVDLEIAGSCSIPPPRQVLLAEVRAFLRHVADAAGREPVVYLYPDFEERFGFAAELDDYRQWVRSLNGRPTRPFWIWQQTDSGSVDGIEGPVDVNVMWRHEIIPR</sequence>
<evidence type="ECO:0000256" key="3">
    <source>
        <dbReference type="ARBA" id="ARBA00023295"/>
    </source>
</evidence>
<dbReference type="Proteomes" id="UP000324351">
    <property type="component" value="Unassembled WGS sequence"/>
</dbReference>
<evidence type="ECO:0000313" key="5">
    <source>
        <dbReference type="EMBL" id="KAA1427986.1"/>
    </source>
</evidence>